<dbReference type="Pfam" id="PF03372">
    <property type="entry name" value="Exo_endo_phos"/>
    <property type="match status" value="1"/>
</dbReference>
<dbReference type="CDD" id="cd01650">
    <property type="entry name" value="RT_nLTR_like"/>
    <property type="match status" value="1"/>
</dbReference>
<evidence type="ECO:0000259" key="1">
    <source>
        <dbReference type="PROSITE" id="PS50878"/>
    </source>
</evidence>
<dbReference type="InterPro" id="IPR000477">
    <property type="entry name" value="RT_dom"/>
</dbReference>
<reference evidence="2 3" key="1">
    <citation type="journal article" date="2018" name="Front. Plant Sci.">
        <title>Red Clover (Trifolium pratense) and Zigzag Clover (T. medium) - A Picture of Genomic Similarities and Differences.</title>
        <authorList>
            <person name="Dluhosova J."/>
            <person name="Istvanek J."/>
            <person name="Nedelnik J."/>
            <person name="Repkova J."/>
        </authorList>
    </citation>
    <scope>NUCLEOTIDE SEQUENCE [LARGE SCALE GENOMIC DNA]</scope>
    <source>
        <strain evidence="3">cv. 10/8</strain>
        <tissue evidence="2">Leaf</tissue>
    </source>
</reference>
<protein>
    <recommendedName>
        <fullName evidence="1">Reverse transcriptase domain-containing protein</fullName>
    </recommendedName>
</protein>
<accession>A0A392LX05</accession>
<dbReference type="PANTHER" id="PTHR31635:SF196">
    <property type="entry name" value="REVERSE TRANSCRIPTASE DOMAIN-CONTAINING PROTEIN-RELATED"/>
    <property type="match status" value="1"/>
</dbReference>
<evidence type="ECO:0000313" key="3">
    <source>
        <dbReference type="Proteomes" id="UP000265520"/>
    </source>
</evidence>
<dbReference type="InterPro" id="IPR026960">
    <property type="entry name" value="RVT-Znf"/>
</dbReference>
<dbReference type="EMBL" id="LXQA010000143">
    <property type="protein sequence ID" value="MCH79491.1"/>
    <property type="molecule type" value="Genomic_DNA"/>
</dbReference>
<proteinExistence type="predicted"/>
<feature type="non-terminal residue" evidence="2">
    <location>
        <position position="1205"/>
    </location>
</feature>
<dbReference type="PROSITE" id="PS50878">
    <property type="entry name" value="RT_POL"/>
    <property type="match status" value="1"/>
</dbReference>
<evidence type="ECO:0000313" key="2">
    <source>
        <dbReference type="EMBL" id="MCH79491.1"/>
    </source>
</evidence>
<dbReference type="Proteomes" id="UP000265520">
    <property type="component" value="Unassembled WGS sequence"/>
</dbReference>
<dbReference type="Pfam" id="PF13966">
    <property type="entry name" value="zf-RVT"/>
    <property type="match status" value="1"/>
</dbReference>
<dbReference type="PANTHER" id="PTHR31635">
    <property type="entry name" value="REVERSE TRANSCRIPTASE DOMAIN-CONTAINING PROTEIN-RELATED"/>
    <property type="match status" value="1"/>
</dbReference>
<dbReference type="Pfam" id="PF00078">
    <property type="entry name" value="RVT_1"/>
    <property type="match status" value="1"/>
</dbReference>
<dbReference type="SUPFAM" id="SSF56219">
    <property type="entry name" value="DNase I-like"/>
    <property type="match status" value="1"/>
</dbReference>
<dbReference type="GO" id="GO:0003824">
    <property type="term" value="F:catalytic activity"/>
    <property type="evidence" value="ECO:0007669"/>
    <property type="project" value="InterPro"/>
</dbReference>
<comment type="caution">
    <text evidence="2">The sequence shown here is derived from an EMBL/GenBank/DDBJ whole genome shotgun (WGS) entry which is preliminary data.</text>
</comment>
<dbReference type="Gene3D" id="3.60.10.10">
    <property type="entry name" value="Endonuclease/exonuclease/phosphatase"/>
    <property type="match status" value="1"/>
</dbReference>
<dbReference type="AlphaFoldDB" id="A0A392LX05"/>
<feature type="domain" description="Reverse transcriptase" evidence="1">
    <location>
        <begin position="446"/>
        <end position="727"/>
    </location>
</feature>
<sequence>METRTDAENLRRTFQLLGFDGFQFSNANGYSGGIIVAWKGNIVDVEVLMRHFQFLHMKVTFKGGRDWYFTSIYASPQEDGRKVLWDELRNIANLMQGDWLLAGDFNDISHTSEKKGGIPANQGRCDRFMDRMNACHLMDCGSIGSRFTWRGPIFRGGERIFERLDRALVNDNWRLAFPQAVVKVLARIDFSDHHPLLIYPFGIDNSRRLKHFKFESAWLLEDSFMDMLRASWNDYNNICNQLVDVAQEMGKWKHLAFDRVLSQKKELIARIGGIQRRVSEGCSNRYLQCLEYKLQRELEHILKQEELMWYQRSRARWLADGDRNTRYYHLKAVTRRRQNRVIMLRDADGSWVEDREKLKELANNFYKNLFTTNDSADNWFQTTLSYPDLTAEEFQHIRRDIDDEEVRMAVFSMHPWKAPGPDGFPAGFYQKAWEIVGMSVCDFVKKVWANPLLLNDVNVTDICLIPKIDQPEFINQFRPISLCNTVYKIVSKVMTNRIKDSISKIISPNQTGFIPRRSIHENIIVAQEMAHSMCKMNGKVGFFVIKVDLSKAYDKLNWKFIHHVLQEIGYPVEWINVVMASVTSVRTNVKWNGERAEYFSPQRGIRQGDPISPYLFVLCLDKLSHLISQAVHEGKWKPMKVGRSGPLISHLMFADDLLLFAQASEDQMREVMHILDIFCLMSGQEVSQEKTSIMFSKNVQQNTRDQLANISGFRVTRSMGKYLGVPLVGRAPRKSDYNYLLAQVKSKLSSWKAKQLSLAGRITLSKAIIEAIPIYPMMTANIPKSCLQQLQKMQRSFIWGEEENERRYHAVSWDTITLPKRLGGLGIRRLHNMNKACLMKLGWSMKRGDSALWIDVLKGKYAREHPNLDSIVAKNHDSSLWKSLSAMWKELDEFTVWSVGNGESVQAWKDRWIFVDKSIDELLVPVPENLNDMRVKDLVDEHGQWNYQMLQSWLPHTIVRRLWAILPPTDGNGMDQRGWKGDKNGEFSVSSAYFMICNFSANPDDTIWAKIWRITVPERIRSFIWLVKHNRILTNYRKSKMNLGGPWCNHCVDEIEDVLHILRDCPLAKAIWCNVLSMEVRTTFFNLQHQEWITFNITKELGKDHVTVPWNAFWATSCHMLWKWRNSEEHDVAFLRPVQPWKQVYKWTTYYMNAMQNKVMHNSNSTTSVSIAWQPPINGWVCLNTDGASKDNQVGGCGGLIRECQ</sequence>
<dbReference type="InterPro" id="IPR036691">
    <property type="entry name" value="Endo/exonu/phosph_ase_sf"/>
</dbReference>
<gene>
    <name evidence="2" type="ORF">A2U01_0000241</name>
</gene>
<dbReference type="InterPro" id="IPR005135">
    <property type="entry name" value="Endo/exonuclease/phosphatase"/>
</dbReference>
<keyword evidence="3" id="KW-1185">Reference proteome</keyword>
<dbReference type="InterPro" id="IPR043502">
    <property type="entry name" value="DNA/RNA_pol_sf"/>
</dbReference>
<organism evidence="2 3">
    <name type="scientific">Trifolium medium</name>
    <dbReference type="NCBI Taxonomy" id="97028"/>
    <lineage>
        <taxon>Eukaryota</taxon>
        <taxon>Viridiplantae</taxon>
        <taxon>Streptophyta</taxon>
        <taxon>Embryophyta</taxon>
        <taxon>Tracheophyta</taxon>
        <taxon>Spermatophyta</taxon>
        <taxon>Magnoliopsida</taxon>
        <taxon>eudicotyledons</taxon>
        <taxon>Gunneridae</taxon>
        <taxon>Pentapetalae</taxon>
        <taxon>rosids</taxon>
        <taxon>fabids</taxon>
        <taxon>Fabales</taxon>
        <taxon>Fabaceae</taxon>
        <taxon>Papilionoideae</taxon>
        <taxon>50 kb inversion clade</taxon>
        <taxon>NPAAA clade</taxon>
        <taxon>Hologalegina</taxon>
        <taxon>IRL clade</taxon>
        <taxon>Trifolieae</taxon>
        <taxon>Trifolium</taxon>
    </lineage>
</organism>
<dbReference type="SUPFAM" id="SSF56672">
    <property type="entry name" value="DNA/RNA polymerases"/>
    <property type="match status" value="1"/>
</dbReference>
<name>A0A392LX05_9FABA</name>